<evidence type="ECO:0000313" key="2">
    <source>
        <dbReference type="EMBL" id="KAK4312172.1"/>
    </source>
</evidence>
<comment type="caution">
    <text evidence="2">The sequence shown here is derived from an EMBL/GenBank/DDBJ whole genome shotgun (WGS) entry which is preliminary data.</text>
</comment>
<accession>A0AAE1PSD9</accession>
<organism evidence="2 3">
    <name type="scientific">Petrolisthes manimaculis</name>
    <dbReference type="NCBI Taxonomy" id="1843537"/>
    <lineage>
        <taxon>Eukaryota</taxon>
        <taxon>Metazoa</taxon>
        <taxon>Ecdysozoa</taxon>
        <taxon>Arthropoda</taxon>
        <taxon>Crustacea</taxon>
        <taxon>Multicrustacea</taxon>
        <taxon>Malacostraca</taxon>
        <taxon>Eumalacostraca</taxon>
        <taxon>Eucarida</taxon>
        <taxon>Decapoda</taxon>
        <taxon>Pleocyemata</taxon>
        <taxon>Anomura</taxon>
        <taxon>Galatheoidea</taxon>
        <taxon>Porcellanidae</taxon>
        <taxon>Petrolisthes</taxon>
    </lineage>
</organism>
<evidence type="ECO:0000313" key="3">
    <source>
        <dbReference type="Proteomes" id="UP001292094"/>
    </source>
</evidence>
<name>A0AAE1PSD9_9EUCA</name>
<evidence type="ECO:0000256" key="1">
    <source>
        <dbReference type="SAM" id="MobiDB-lite"/>
    </source>
</evidence>
<reference evidence="2" key="1">
    <citation type="submission" date="2023-11" db="EMBL/GenBank/DDBJ databases">
        <title>Genome assemblies of two species of porcelain crab, Petrolisthes cinctipes and Petrolisthes manimaculis (Anomura: Porcellanidae).</title>
        <authorList>
            <person name="Angst P."/>
        </authorList>
    </citation>
    <scope>NUCLEOTIDE SEQUENCE</scope>
    <source>
        <strain evidence="2">PB745_02</strain>
        <tissue evidence="2">Gill</tissue>
    </source>
</reference>
<dbReference type="AlphaFoldDB" id="A0AAE1PSD9"/>
<feature type="region of interest" description="Disordered" evidence="1">
    <location>
        <begin position="52"/>
        <end position="81"/>
    </location>
</feature>
<sequence>MESCPNTERATPPALMTGRVYESCLNVLVSHNPGETACNTCSGRCDHTQQKLRKRAPGGLRKAWLQEAPPSSSSRGHEGRA</sequence>
<proteinExistence type="predicted"/>
<dbReference type="Proteomes" id="UP001292094">
    <property type="component" value="Unassembled WGS sequence"/>
</dbReference>
<keyword evidence="3" id="KW-1185">Reference proteome</keyword>
<dbReference type="EMBL" id="JAWZYT010001438">
    <property type="protein sequence ID" value="KAK4312172.1"/>
    <property type="molecule type" value="Genomic_DNA"/>
</dbReference>
<gene>
    <name evidence="2" type="ORF">Pmani_016386</name>
</gene>
<protein>
    <submittedName>
        <fullName evidence="2">Uncharacterized protein</fullName>
    </submittedName>
</protein>